<keyword evidence="2 7" id="KW-0645">Protease</keyword>
<dbReference type="Gene3D" id="1.10.1370.10">
    <property type="entry name" value="Neurolysin, domain 3"/>
    <property type="match status" value="1"/>
</dbReference>
<evidence type="ECO:0000313" key="9">
    <source>
        <dbReference type="EMBL" id="KAK0389007.1"/>
    </source>
</evidence>
<dbReference type="InterPro" id="IPR001567">
    <property type="entry name" value="Pept_M3A_M3B_dom"/>
</dbReference>
<keyword evidence="4 7" id="KW-0378">Hydrolase</keyword>
<evidence type="ECO:0000313" key="10">
    <source>
        <dbReference type="Proteomes" id="UP001175261"/>
    </source>
</evidence>
<dbReference type="GO" id="GO:0004222">
    <property type="term" value="F:metalloendopeptidase activity"/>
    <property type="evidence" value="ECO:0007669"/>
    <property type="project" value="InterPro"/>
</dbReference>
<keyword evidence="3 7" id="KW-0479">Metal-binding</keyword>
<reference evidence="9" key="1">
    <citation type="submission" date="2022-10" db="EMBL/GenBank/DDBJ databases">
        <title>Determination and structural analysis of whole genome sequence of Sarocladium strictum F4-1.</title>
        <authorList>
            <person name="Hu L."/>
            <person name="Jiang Y."/>
        </authorList>
    </citation>
    <scope>NUCLEOTIDE SEQUENCE</scope>
    <source>
        <strain evidence="9">F4-1</strain>
    </source>
</reference>
<sequence>MRQAPEPAPNFGFSTPASILEATRRTLENTQRVHTEIAANVSEDTASFDTVIRPIVDEANRALCSLQTLGSLLSSVSPHASLRNASREAQKLISAAQDAALLRRDVAALVEAAYVREKEQEARGCSQLDREDRHLLQRLHGQYARSGSTMQDAQKLDHLRSLRSELKEVCLAAVQTISDADDGMYFSRSELNGLPQTSLDKLSSSRDGDDPEGQERYWVSFRTGSTILRDAISSSTRKKYDIVTARRFPENVKRLQRAVVLRDEIARLLGFSNHAELKLQELMSTSVDEVVSTLKEMERRLRPLRDREIKEILLLKQSEHSEGGEDQTLYSWDWSFYARQIRQNNYMLDKSKLPEYFEARHTLKQMLLLYGNLFGMEFVAVEANVWHDSVTAYQVWNSSCEGGDFLGWLYTDVFNREGKYQNALHLRIRPGFVEADGTRHFPASALICNFDPPTASQSSLLSHSEVTMMFHELGHAIHNLVSCTKYAIPHSRDYVEIPSLMLEHWTWNADVLVAIGKHHSCLDSKIAHDQEDTTVCEERGALPRDLADAVASTKQLHQAHQMAILIQRALFDLMIHSPPSHEEALSMDTTSIWNTTRQDIVGLALSDEPGEESLAHAAFGHLFRSYDAGFFAYAMSKAWSEDLYSHGFAGRLTDQAAARRYRRMVLEPGSSIPEHEILENFLGRKLSLDAFYATIGAGAED</sequence>
<dbReference type="GO" id="GO:0046872">
    <property type="term" value="F:metal ion binding"/>
    <property type="evidence" value="ECO:0007669"/>
    <property type="project" value="UniProtKB-UniRule"/>
</dbReference>
<feature type="domain" description="Peptidase M3A/M3B catalytic" evidence="8">
    <location>
        <begin position="247"/>
        <end position="696"/>
    </location>
</feature>
<dbReference type="InterPro" id="IPR024079">
    <property type="entry name" value="MetalloPept_cat_dom_sf"/>
</dbReference>
<evidence type="ECO:0000256" key="7">
    <source>
        <dbReference type="RuleBase" id="RU003435"/>
    </source>
</evidence>
<dbReference type="FunFam" id="3.40.390.10:FF:000074">
    <property type="entry name" value="Metalloprotease"/>
    <property type="match status" value="1"/>
</dbReference>
<evidence type="ECO:0000256" key="3">
    <source>
        <dbReference type="ARBA" id="ARBA00022723"/>
    </source>
</evidence>
<dbReference type="CDD" id="cd06455">
    <property type="entry name" value="M3A_TOP"/>
    <property type="match status" value="1"/>
</dbReference>
<dbReference type="GO" id="GO:0006518">
    <property type="term" value="P:peptide metabolic process"/>
    <property type="evidence" value="ECO:0007669"/>
    <property type="project" value="TreeGrafter"/>
</dbReference>
<keyword evidence="10" id="KW-1185">Reference proteome</keyword>
<dbReference type="Pfam" id="PF01432">
    <property type="entry name" value="Peptidase_M3"/>
    <property type="match status" value="1"/>
</dbReference>
<dbReference type="InterPro" id="IPR024080">
    <property type="entry name" value="Neurolysin/TOP_N"/>
</dbReference>
<comment type="similarity">
    <text evidence="1 7">Belongs to the peptidase M3 family.</text>
</comment>
<dbReference type="GO" id="GO:0005758">
    <property type="term" value="C:mitochondrial intermembrane space"/>
    <property type="evidence" value="ECO:0007669"/>
    <property type="project" value="TreeGrafter"/>
</dbReference>
<name>A0AA39GN42_SARSR</name>
<accession>A0AA39GN42</accession>
<dbReference type="GO" id="GO:0006508">
    <property type="term" value="P:proteolysis"/>
    <property type="evidence" value="ECO:0007669"/>
    <property type="project" value="UniProtKB-KW"/>
</dbReference>
<dbReference type="AlphaFoldDB" id="A0AA39GN42"/>
<proteinExistence type="inferred from homology"/>
<evidence type="ECO:0000256" key="6">
    <source>
        <dbReference type="ARBA" id="ARBA00023049"/>
    </source>
</evidence>
<organism evidence="9 10">
    <name type="scientific">Sarocladium strictum</name>
    <name type="common">Black bundle disease fungus</name>
    <name type="synonym">Acremonium strictum</name>
    <dbReference type="NCBI Taxonomy" id="5046"/>
    <lineage>
        <taxon>Eukaryota</taxon>
        <taxon>Fungi</taxon>
        <taxon>Dikarya</taxon>
        <taxon>Ascomycota</taxon>
        <taxon>Pezizomycotina</taxon>
        <taxon>Sordariomycetes</taxon>
        <taxon>Hypocreomycetidae</taxon>
        <taxon>Hypocreales</taxon>
        <taxon>Sarocladiaceae</taxon>
        <taxon>Sarocladium</taxon>
    </lineage>
</organism>
<keyword evidence="6 7" id="KW-0482">Metalloprotease</keyword>
<dbReference type="Gene3D" id="1.20.1050.40">
    <property type="entry name" value="Endopeptidase. Chain P, domain 1"/>
    <property type="match status" value="1"/>
</dbReference>
<evidence type="ECO:0000256" key="1">
    <source>
        <dbReference type="ARBA" id="ARBA00006040"/>
    </source>
</evidence>
<dbReference type="Gene3D" id="3.40.390.10">
    <property type="entry name" value="Collagenase (Catalytic Domain)"/>
    <property type="match status" value="1"/>
</dbReference>
<dbReference type="PANTHER" id="PTHR11804">
    <property type="entry name" value="PROTEASE M3 THIMET OLIGOPEPTIDASE-RELATED"/>
    <property type="match status" value="1"/>
</dbReference>
<dbReference type="PANTHER" id="PTHR11804:SF84">
    <property type="entry name" value="SACCHAROLYSIN"/>
    <property type="match status" value="1"/>
</dbReference>
<dbReference type="EMBL" id="JAPDFR010000002">
    <property type="protein sequence ID" value="KAK0389007.1"/>
    <property type="molecule type" value="Genomic_DNA"/>
</dbReference>
<gene>
    <name evidence="9" type="ORF">NLU13_2584</name>
</gene>
<evidence type="ECO:0000256" key="4">
    <source>
        <dbReference type="ARBA" id="ARBA00022801"/>
    </source>
</evidence>
<dbReference type="InterPro" id="IPR045090">
    <property type="entry name" value="Pept_M3A_M3B"/>
</dbReference>
<protein>
    <recommendedName>
        <fullName evidence="8">Peptidase M3A/M3B catalytic domain-containing protein</fullName>
    </recommendedName>
</protein>
<evidence type="ECO:0000259" key="8">
    <source>
        <dbReference type="Pfam" id="PF01432"/>
    </source>
</evidence>
<evidence type="ECO:0000256" key="2">
    <source>
        <dbReference type="ARBA" id="ARBA00022670"/>
    </source>
</evidence>
<dbReference type="SUPFAM" id="SSF55486">
    <property type="entry name" value="Metalloproteases ('zincins'), catalytic domain"/>
    <property type="match status" value="1"/>
</dbReference>
<evidence type="ECO:0000256" key="5">
    <source>
        <dbReference type="ARBA" id="ARBA00022833"/>
    </source>
</evidence>
<comment type="caution">
    <text evidence="9">The sequence shown here is derived from an EMBL/GenBank/DDBJ whole genome shotgun (WGS) entry which is preliminary data.</text>
</comment>
<dbReference type="InterPro" id="IPR024077">
    <property type="entry name" value="Neurolysin/TOP_dom2"/>
</dbReference>
<keyword evidence="5 7" id="KW-0862">Zinc</keyword>
<dbReference type="Proteomes" id="UP001175261">
    <property type="component" value="Unassembled WGS sequence"/>
</dbReference>
<comment type="cofactor">
    <cofactor evidence="7">
        <name>Zn(2+)</name>
        <dbReference type="ChEBI" id="CHEBI:29105"/>
    </cofactor>
    <text evidence="7">Binds 1 zinc ion.</text>
</comment>